<dbReference type="OrthoDB" id="3224080at2759"/>
<proteinExistence type="predicted"/>
<accession>A0A067SJR8</accession>
<evidence type="ECO:0008006" key="3">
    <source>
        <dbReference type="Google" id="ProtNLM"/>
    </source>
</evidence>
<dbReference type="HOGENOM" id="CLU_030662_0_0_1"/>
<protein>
    <recommendedName>
        <fullName evidence="3">F-box domain-containing protein</fullName>
    </recommendedName>
</protein>
<gene>
    <name evidence="1" type="ORF">GALMADRAFT_143922</name>
</gene>
<dbReference type="EMBL" id="KL142393">
    <property type="protein sequence ID" value="KDR71210.1"/>
    <property type="molecule type" value="Genomic_DNA"/>
</dbReference>
<organism evidence="1 2">
    <name type="scientific">Galerina marginata (strain CBS 339.88)</name>
    <dbReference type="NCBI Taxonomy" id="685588"/>
    <lineage>
        <taxon>Eukaryota</taxon>
        <taxon>Fungi</taxon>
        <taxon>Dikarya</taxon>
        <taxon>Basidiomycota</taxon>
        <taxon>Agaricomycotina</taxon>
        <taxon>Agaricomycetes</taxon>
        <taxon>Agaricomycetidae</taxon>
        <taxon>Agaricales</taxon>
        <taxon>Agaricineae</taxon>
        <taxon>Strophariaceae</taxon>
        <taxon>Galerina</taxon>
    </lineage>
</organism>
<keyword evidence="2" id="KW-1185">Reference proteome</keyword>
<name>A0A067SJR8_GALM3</name>
<evidence type="ECO:0000313" key="1">
    <source>
        <dbReference type="EMBL" id="KDR71210.1"/>
    </source>
</evidence>
<reference evidence="2" key="1">
    <citation type="journal article" date="2014" name="Proc. Natl. Acad. Sci. U.S.A.">
        <title>Extensive sampling of basidiomycete genomes demonstrates inadequacy of the white-rot/brown-rot paradigm for wood decay fungi.</title>
        <authorList>
            <person name="Riley R."/>
            <person name="Salamov A.A."/>
            <person name="Brown D.W."/>
            <person name="Nagy L.G."/>
            <person name="Floudas D."/>
            <person name="Held B.W."/>
            <person name="Levasseur A."/>
            <person name="Lombard V."/>
            <person name="Morin E."/>
            <person name="Otillar R."/>
            <person name="Lindquist E.A."/>
            <person name="Sun H."/>
            <person name="LaButti K.M."/>
            <person name="Schmutz J."/>
            <person name="Jabbour D."/>
            <person name="Luo H."/>
            <person name="Baker S.E."/>
            <person name="Pisabarro A.G."/>
            <person name="Walton J.D."/>
            <person name="Blanchette R.A."/>
            <person name="Henrissat B."/>
            <person name="Martin F."/>
            <person name="Cullen D."/>
            <person name="Hibbett D.S."/>
            <person name="Grigoriev I.V."/>
        </authorList>
    </citation>
    <scope>NUCLEOTIDE SEQUENCE [LARGE SCALE GENOMIC DNA]</scope>
    <source>
        <strain evidence="2">CBS 339.88</strain>
    </source>
</reference>
<dbReference type="AlphaFoldDB" id="A0A067SJR8"/>
<sequence>MDAAAIDVSVDNGEFIIPSAKQTTPGNTCSLSAPLPSVKVVGQGAINLATSTREDRRVDMDELTVISIGKQSNYPAPIFRLDDDTLGHVFALNADMELKTEDEIPSLFSLLHTSQVCSIWRNFTLASPWLWARVLNISILRQTRHEWRTEIIRRTGSALLHIKSVNRLGEGRDKVSEDFLESILNKNWTRIRSLHLHLNIRTVDDRWGSIFLRSAPSLEAFRFSWPETLGEEQNLASPDFILFSNTAPLLRTLSVANVTQNLATLSISNLRYLVLHPSVSAHELLSSLRSTPLLESLEASVTKVTPVLRESVIRPRLPPVSLPQLKDIKFKIYHAIDATLSLLAHLKPASRCALLFKGSYYHETPSRESVRLYSEVLSTYSKCYPNFETATNLVVTFESDCASLAVKSHSRRHFKFHVYNGAGFHQDIFSTFLSSFKVYQLDIFKTLKLSVEPIEPIVSNTDLQKFILSLISVEVLDTTHQTLDYIHKLQCNSVILVFPALKTIHLNYIHRPNEVSLIINFLNSRMTREFSGEPVTLIMGAGVTADLTTLKVFPRVILKTVARTSGRTSTPQNGWNLRSKCG</sequence>
<dbReference type="Proteomes" id="UP000027222">
    <property type="component" value="Unassembled WGS sequence"/>
</dbReference>
<evidence type="ECO:0000313" key="2">
    <source>
        <dbReference type="Proteomes" id="UP000027222"/>
    </source>
</evidence>